<evidence type="ECO:0000256" key="4">
    <source>
        <dbReference type="ARBA" id="ARBA00022729"/>
    </source>
</evidence>
<feature type="domain" description="Secretion system C-terminal sorting" evidence="10">
    <location>
        <begin position="518"/>
        <end position="579"/>
    </location>
</feature>
<evidence type="ECO:0000256" key="2">
    <source>
        <dbReference type="ARBA" id="ARBA00022670"/>
    </source>
</evidence>
<comment type="similarity">
    <text evidence="1">Belongs to the peptidase M43B family.</text>
</comment>
<dbReference type="GO" id="GO:0008237">
    <property type="term" value="F:metallopeptidase activity"/>
    <property type="evidence" value="ECO:0007669"/>
    <property type="project" value="UniProtKB-KW"/>
</dbReference>
<evidence type="ECO:0000259" key="10">
    <source>
        <dbReference type="Pfam" id="PF18962"/>
    </source>
</evidence>
<dbReference type="InterPro" id="IPR008754">
    <property type="entry name" value="Peptidase_M43"/>
</dbReference>
<name>A0AAT9H2L3_9FLAO</name>
<keyword evidence="7" id="KW-0482">Metalloprotease</keyword>
<evidence type="ECO:0000259" key="9">
    <source>
        <dbReference type="Pfam" id="PF05572"/>
    </source>
</evidence>
<gene>
    <name evidence="11" type="ORF">CFS9_23520</name>
</gene>
<feature type="domain" description="Peptidase M43 pregnancy-associated plasma-A" evidence="9">
    <location>
        <begin position="381"/>
        <end position="465"/>
    </location>
</feature>
<accession>A0AAT9H2L3</accession>
<dbReference type="GO" id="GO:0046872">
    <property type="term" value="F:metal ion binding"/>
    <property type="evidence" value="ECO:0007669"/>
    <property type="project" value="UniProtKB-KW"/>
</dbReference>
<dbReference type="PANTHER" id="PTHR47466:SF1">
    <property type="entry name" value="METALLOPROTEASE MEP1 (AFU_ORTHOLOGUE AFUA_1G07730)-RELATED"/>
    <property type="match status" value="1"/>
</dbReference>
<dbReference type="AlphaFoldDB" id="A0AAT9H2L3"/>
<dbReference type="Pfam" id="PF18962">
    <property type="entry name" value="Por_Secre_tail"/>
    <property type="match status" value="1"/>
</dbReference>
<evidence type="ECO:0000256" key="1">
    <source>
        <dbReference type="ARBA" id="ARBA00008721"/>
    </source>
</evidence>
<dbReference type="Pfam" id="PF05572">
    <property type="entry name" value="Peptidase_M43"/>
    <property type="match status" value="1"/>
</dbReference>
<keyword evidence="2" id="KW-0645">Protease</keyword>
<sequence>MHAQQTEGNGIVSYPDNNVRVVGEKIFWSANPKTDNSSETDLLTVYYKGLYNRRNAYLSGIKGIIDKPGGYIKIEVHAYDSKRAGGLQLLTDDEKTFVTKPIYGVEITQSSENAFSKTTKELNYQYWDHGLQLGRIFSDDIKILGAKSLNAVTLNCGNWAWDWLRAFSLVSSSCSLEIDKDLLIQLENQPVVVKITIKDATLMDVRVPAVEENKNLKSIIGKEYPYLVINKVNVEVLEAPGDNNSAAAYEKMIREAFDWTSKVYTDRTNRFLSEAALNSGAKIGNSRVVFKDVDILIRKGSNDYRISKIENEGKDREIDLATIADGELFIKYVSKLTEESEKFDEDISYTAGITFGKKDTPFGKKLILLSYKKEENDPFWVNTLAHELGHYFGLEHTFEGGCIGPNDRISDTPPAEDVIDNIQVYENCVAPFQCGGKRRLIENIMDYSDCDFMFTPGQVRVIRNTIRTDSPDLYTGKMAVDGKINIVPNFTVRDLRPAKTARRSTIEEETEKSQTINIYPNPVKEILNVYNVENEEYKIFNISGQEVLSGRTQKGQINVGTLPEGMYIIKIKNTNKRFIKE</sequence>
<evidence type="ECO:0000256" key="6">
    <source>
        <dbReference type="ARBA" id="ARBA00022833"/>
    </source>
</evidence>
<evidence type="ECO:0000256" key="5">
    <source>
        <dbReference type="ARBA" id="ARBA00022801"/>
    </source>
</evidence>
<dbReference type="NCBIfam" id="TIGR04183">
    <property type="entry name" value="Por_Secre_tail"/>
    <property type="match status" value="1"/>
</dbReference>
<evidence type="ECO:0000313" key="11">
    <source>
        <dbReference type="EMBL" id="BFM43711.1"/>
    </source>
</evidence>
<protein>
    <recommendedName>
        <fullName evidence="12">Por secretion system C-terminal sorting domain-containing protein</fullName>
    </recommendedName>
</protein>
<evidence type="ECO:0008006" key="12">
    <source>
        <dbReference type="Google" id="ProtNLM"/>
    </source>
</evidence>
<proteinExistence type="inferred from homology"/>
<dbReference type="PANTHER" id="PTHR47466">
    <property type="match status" value="1"/>
</dbReference>
<organism evidence="11">
    <name type="scientific">Flavobacterium sp. CFS9</name>
    <dbReference type="NCBI Taxonomy" id="3143118"/>
    <lineage>
        <taxon>Bacteria</taxon>
        <taxon>Pseudomonadati</taxon>
        <taxon>Bacteroidota</taxon>
        <taxon>Flavobacteriia</taxon>
        <taxon>Flavobacteriales</taxon>
        <taxon>Flavobacteriaceae</taxon>
        <taxon>Flavobacterium</taxon>
    </lineage>
</organism>
<dbReference type="SUPFAM" id="SSF55486">
    <property type="entry name" value="Metalloproteases ('zincins'), catalytic domain"/>
    <property type="match status" value="1"/>
</dbReference>
<evidence type="ECO:0000256" key="3">
    <source>
        <dbReference type="ARBA" id="ARBA00022723"/>
    </source>
</evidence>
<dbReference type="InterPro" id="IPR026444">
    <property type="entry name" value="Secre_tail"/>
</dbReference>
<dbReference type="Gene3D" id="3.40.390.10">
    <property type="entry name" value="Collagenase (Catalytic Domain)"/>
    <property type="match status" value="1"/>
</dbReference>
<keyword evidence="8" id="KW-1015">Disulfide bond</keyword>
<reference evidence="11" key="1">
    <citation type="submission" date="2024-05" db="EMBL/GenBank/DDBJ databases">
        <title>Whole-Genome Sequence of CFS9, a Potential Fish Probiotic Isolated from the Body Surface of Silurus asotus.</title>
        <authorList>
            <person name="Kojima M."/>
            <person name="Tobioka K."/>
            <person name="Yokota K."/>
            <person name="Nakatani H."/>
            <person name="Hori K."/>
            <person name="Tamaru Y."/>
            <person name="Okazaki F."/>
        </authorList>
    </citation>
    <scope>NUCLEOTIDE SEQUENCE</scope>
    <source>
        <strain evidence="11">CFS9</strain>
    </source>
</reference>
<keyword evidence="4" id="KW-0732">Signal</keyword>
<dbReference type="EMBL" id="AP031573">
    <property type="protein sequence ID" value="BFM43711.1"/>
    <property type="molecule type" value="Genomic_DNA"/>
</dbReference>
<keyword evidence="6" id="KW-0862">Zinc</keyword>
<keyword evidence="5" id="KW-0378">Hydrolase</keyword>
<evidence type="ECO:0000256" key="7">
    <source>
        <dbReference type="ARBA" id="ARBA00023049"/>
    </source>
</evidence>
<dbReference type="GO" id="GO:0006508">
    <property type="term" value="P:proteolysis"/>
    <property type="evidence" value="ECO:0007669"/>
    <property type="project" value="UniProtKB-KW"/>
</dbReference>
<keyword evidence="3" id="KW-0479">Metal-binding</keyword>
<dbReference type="InterPro" id="IPR024079">
    <property type="entry name" value="MetalloPept_cat_dom_sf"/>
</dbReference>
<evidence type="ECO:0000256" key="8">
    <source>
        <dbReference type="ARBA" id="ARBA00023157"/>
    </source>
</evidence>